<dbReference type="SUPFAM" id="SSF52540">
    <property type="entry name" value="P-loop containing nucleoside triphosphate hydrolases"/>
    <property type="match status" value="1"/>
</dbReference>
<proteinExistence type="predicted"/>
<evidence type="ECO:0000313" key="3">
    <source>
        <dbReference type="EMBL" id="QOQ88143.1"/>
    </source>
</evidence>
<dbReference type="InterPro" id="IPR003439">
    <property type="entry name" value="ABC_transporter-like_ATP-bd"/>
</dbReference>
<evidence type="ECO:0000313" key="4">
    <source>
        <dbReference type="Proteomes" id="UP000594749"/>
    </source>
</evidence>
<organism evidence="3 4">
    <name type="scientific">Campylobacter corcagiensis</name>
    <dbReference type="NCBI Taxonomy" id="1448857"/>
    <lineage>
        <taxon>Bacteria</taxon>
        <taxon>Pseudomonadati</taxon>
        <taxon>Campylobacterota</taxon>
        <taxon>Epsilonproteobacteria</taxon>
        <taxon>Campylobacterales</taxon>
        <taxon>Campylobacteraceae</taxon>
        <taxon>Campylobacter</taxon>
    </lineage>
</organism>
<dbReference type="Gene3D" id="3.40.50.300">
    <property type="entry name" value="P-loop containing nucleotide triphosphate hydrolases"/>
    <property type="match status" value="1"/>
</dbReference>
<feature type="domain" description="ABC transporter" evidence="2">
    <location>
        <begin position="3"/>
        <end position="49"/>
    </location>
</feature>
<evidence type="ECO:0000256" key="1">
    <source>
        <dbReference type="ARBA" id="ARBA00022448"/>
    </source>
</evidence>
<protein>
    <submittedName>
        <fullName evidence="3">ATP-binding cassette domain-containing protein</fullName>
    </submittedName>
</protein>
<dbReference type="EMBL" id="CP063078">
    <property type="protein sequence ID" value="QOQ88143.1"/>
    <property type="molecule type" value="Genomic_DNA"/>
</dbReference>
<dbReference type="InterPro" id="IPR050153">
    <property type="entry name" value="Metal_Ion_Import_ABC"/>
</dbReference>
<reference evidence="3 4" key="1">
    <citation type="submission" date="2020-10" db="EMBL/GenBank/DDBJ databases">
        <title>Campylobacter and Helicobacter PacBio genomes.</title>
        <authorList>
            <person name="Lane C."/>
        </authorList>
    </citation>
    <scope>NUCLEOTIDE SEQUENCE [LARGE SCALE GENOMIC DNA]</scope>
    <source>
        <strain evidence="3 4">2016D-0077</strain>
    </source>
</reference>
<evidence type="ECO:0000259" key="2">
    <source>
        <dbReference type="Pfam" id="PF00005"/>
    </source>
</evidence>
<dbReference type="AlphaFoldDB" id="A0A7M1LIF4"/>
<keyword evidence="1" id="KW-0813">Transport</keyword>
<dbReference type="PANTHER" id="PTHR42734">
    <property type="entry name" value="METAL TRANSPORT SYSTEM ATP-BINDING PROTEIN TM_0124-RELATED"/>
    <property type="match status" value="1"/>
</dbReference>
<accession>A0A7M1LIF4</accession>
<sequence>MCQNALEKLGISHLKERIFTNLSGGEKQLVYLARVLSSKAKIIFMDEPVSGLDFGNQIKLLNLIKTLSKVAT</sequence>
<name>A0A7M1LIF4_9BACT</name>
<keyword evidence="3" id="KW-0547">Nucleotide-binding</keyword>
<dbReference type="GO" id="GO:0016887">
    <property type="term" value="F:ATP hydrolysis activity"/>
    <property type="evidence" value="ECO:0007669"/>
    <property type="project" value="InterPro"/>
</dbReference>
<keyword evidence="4" id="KW-1185">Reference proteome</keyword>
<dbReference type="InterPro" id="IPR027417">
    <property type="entry name" value="P-loop_NTPase"/>
</dbReference>
<keyword evidence="3" id="KW-0067">ATP-binding</keyword>
<dbReference type="RefSeq" id="WP_172658584.1">
    <property type="nucleotide sequence ID" value="NZ_JFAP01000001.1"/>
</dbReference>
<dbReference type="Pfam" id="PF00005">
    <property type="entry name" value="ABC_tran"/>
    <property type="match status" value="1"/>
</dbReference>
<dbReference type="PANTHER" id="PTHR42734:SF19">
    <property type="entry name" value="IRON COMPOUNDS ABC TRANSPORTER, ATP-BINDING PROTEIN"/>
    <property type="match status" value="1"/>
</dbReference>
<dbReference type="GO" id="GO:0005524">
    <property type="term" value="F:ATP binding"/>
    <property type="evidence" value="ECO:0007669"/>
    <property type="project" value="UniProtKB-KW"/>
</dbReference>
<dbReference type="Proteomes" id="UP000594749">
    <property type="component" value="Chromosome"/>
</dbReference>
<gene>
    <name evidence="3" type="ORF">IMC76_04045</name>
</gene>